<dbReference type="EMBL" id="JACHGI010000020">
    <property type="protein sequence ID" value="MBB6469948.1"/>
    <property type="molecule type" value="Genomic_DNA"/>
</dbReference>
<sequence length="235" mass="25132">MADSDNTTALPFVTQGGRRKSCAVDDDTRGGSAAVAATPMERFAARLLGPIDPCVVLLQEWEQARHMAVVLCRLQQRLEIRIRNALRGSEPSGGPENDGHSAPQPADQQTRWNELDQKVGYSRACAAEAQAIEAEEEILDAIATTPAQSLAGVIAKLKIIAGGGENMDDTSAFPWPQIQSVLADLQALGDRGADALPADSRRQPAGDRGLDGETNRLRASMSNGTIARESHPRRS</sequence>
<evidence type="ECO:0000313" key="3">
    <source>
        <dbReference type="Proteomes" id="UP000532373"/>
    </source>
</evidence>
<dbReference type="RefSeq" id="WP_184773745.1">
    <property type="nucleotide sequence ID" value="NZ_JACHGI010000020.1"/>
</dbReference>
<comment type="caution">
    <text evidence="2">The sequence shown here is derived from an EMBL/GenBank/DDBJ whole genome shotgun (WGS) entry which is preliminary data.</text>
</comment>
<feature type="compositionally biased region" description="Basic and acidic residues" evidence="1">
    <location>
        <begin position="199"/>
        <end position="216"/>
    </location>
</feature>
<feature type="region of interest" description="Disordered" evidence="1">
    <location>
        <begin position="87"/>
        <end position="109"/>
    </location>
</feature>
<gene>
    <name evidence="2" type="ORF">HNQ96_005842</name>
</gene>
<evidence type="ECO:0000256" key="1">
    <source>
        <dbReference type="SAM" id="MobiDB-lite"/>
    </source>
</evidence>
<name>A0A8E1WKZ3_9HYPH</name>
<feature type="region of interest" description="Disordered" evidence="1">
    <location>
        <begin position="1"/>
        <end position="30"/>
    </location>
</feature>
<dbReference type="Proteomes" id="UP000532373">
    <property type="component" value="Unassembled WGS sequence"/>
</dbReference>
<evidence type="ECO:0000313" key="2">
    <source>
        <dbReference type="EMBL" id="MBB6469948.1"/>
    </source>
</evidence>
<protein>
    <submittedName>
        <fullName evidence="2">Uncharacterized protein</fullName>
    </submittedName>
</protein>
<accession>A0A8E1WKZ3</accession>
<proteinExistence type="predicted"/>
<reference evidence="2 3" key="1">
    <citation type="submission" date="2020-08" db="EMBL/GenBank/DDBJ databases">
        <title>Genomic Encyclopedia of Type Strains, Phase IV (KMG-IV): sequencing the most valuable type-strain genomes for metagenomic binning, comparative biology and taxonomic classification.</title>
        <authorList>
            <person name="Goeker M."/>
        </authorList>
    </citation>
    <scope>NUCLEOTIDE SEQUENCE [LARGE SCALE GENOMIC DNA]</scope>
    <source>
        <strain evidence="2 3">DSM 17454</strain>
    </source>
</reference>
<organism evidence="2 3">
    <name type="scientific">Aminobacter carboxidus</name>
    <dbReference type="NCBI Taxonomy" id="376165"/>
    <lineage>
        <taxon>Bacteria</taxon>
        <taxon>Pseudomonadati</taxon>
        <taxon>Pseudomonadota</taxon>
        <taxon>Alphaproteobacteria</taxon>
        <taxon>Hyphomicrobiales</taxon>
        <taxon>Phyllobacteriaceae</taxon>
        <taxon>Aminobacter</taxon>
    </lineage>
</organism>
<feature type="region of interest" description="Disordered" evidence="1">
    <location>
        <begin position="192"/>
        <end position="235"/>
    </location>
</feature>
<dbReference type="AlphaFoldDB" id="A0A8E1WKZ3"/>